<reference evidence="2 3" key="1">
    <citation type="submission" date="2024-05" db="EMBL/GenBank/DDBJ databases">
        <title>Genetic variation in Jamaican populations of the coffee berry borer (Hypothenemus hampei).</title>
        <authorList>
            <person name="Errbii M."/>
            <person name="Myrie A."/>
        </authorList>
    </citation>
    <scope>NUCLEOTIDE SEQUENCE [LARGE SCALE GENOMIC DNA]</scope>
    <source>
        <strain evidence="2">JA-Hopewell-2020-01-JO</strain>
        <tissue evidence="2">Whole body</tissue>
    </source>
</reference>
<dbReference type="CDD" id="cd01650">
    <property type="entry name" value="RT_nLTR_like"/>
    <property type="match status" value="1"/>
</dbReference>
<dbReference type="SUPFAM" id="SSF56672">
    <property type="entry name" value="DNA/RNA polymerases"/>
    <property type="match status" value="1"/>
</dbReference>
<dbReference type="PROSITE" id="PS50878">
    <property type="entry name" value="RT_POL"/>
    <property type="match status" value="1"/>
</dbReference>
<protein>
    <recommendedName>
        <fullName evidence="1">Reverse transcriptase domain-containing protein</fullName>
    </recommendedName>
</protein>
<dbReference type="PANTHER" id="PTHR19446">
    <property type="entry name" value="REVERSE TRANSCRIPTASES"/>
    <property type="match status" value="1"/>
</dbReference>
<accession>A0ABD1DZI2</accession>
<dbReference type="GO" id="GO:0071897">
    <property type="term" value="P:DNA biosynthetic process"/>
    <property type="evidence" value="ECO:0007669"/>
    <property type="project" value="UniProtKB-ARBA"/>
</dbReference>
<dbReference type="EMBL" id="JBDJPC010000018">
    <property type="protein sequence ID" value="KAL1487808.1"/>
    <property type="molecule type" value="Genomic_DNA"/>
</dbReference>
<evidence type="ECO:0000259" key="1">
    <source>
        <dbReference type="PROSITE" id="PS50878"/>
    </source>
</evidence>
<dbReference type="AlphaFoldDB" id="A0ABD1DZI2"/>
<feature type="domain" description="Reverse transcriptase" evidence="1">
    <location>
        <begin position="139"/>
        <end position="408"/>
    </location>
</feature>
<comment type="caution">
    <text evidence="2">The sequence shown here is derived from an EMBL/GenBank/DDBJ whole genome shotgun (WGS) entry which is preliminary data.</text>
</comment>
<organism evidence="2 3">
    <name type="scientific">Hypothenemus hampei</name>
    <name type="common">Coffee berry borer</name>
    <dbReference type="NCBI Taxonomy" id="57062"/>
    <lineage>
        <taxon>Eukaryota</taxon>
        <taxon>Metazoa</taxon>
        <taxon>Ecdysozoa</taxon>
        <taxon>Arthropoda</taxon>
        <taxon>Hexapoda</taxon>
        <taxon>Insecta</taxon>
        <taxon>Pterygota</taxon>
        <taxon>Neoptera</taxon>
        <taxon>Endopterygota</taxon>
        <taxon>Coleoptera</taxon>
        <taxon>Polyphaga</taxon>
        <taxon>Cucujiformia</taxon>
        <taxon>Curculionidae</taxon>
        <taxon>Scolytinae</taxon>
        <taxon>Hypothenemus</taxon>
    </lineage>
</organism>
<name>A0ABD1DZI2_HYPHA</name>
<dbReference type="InterPro" id="IPR000477">
    <property type="entry name" value="RT_dom"/>
</dbReference>
<keyword evidence="3" id="KW-1185">Reference proteome</keyword>
<dbReference type="Pfam" id="PF00078">
    <property type="entry name" value="RVT_1"/>
    <property type="match status" value="1"/>
</dbReference>
<dbReference type="Proteomes" id="UP001566132">
    <property type="component" value="Unassembled WGS sequence"/>
</dbReference>
<evidence type="ECO:0000313" key="2">
    <source>
        <dbReference type="EMBL" id="KAL1487808.1"/>
    </source>
</evidence>
<gene>
    <name evidence="2" type="ORF">ABEB36_015563</name>
</gene>
<sequence length="650" mass="74991">MINLHLRSIYKGLKKELKKLISKEKEKAWRGLLEELDDDVWGKGYQIITRKLKTTPKISLTKEEMLTQVEKLFPKHAPTTPENIDTKQENFINFTRQELKMVADNIKLKKSPGPDGIPPVVAREFCKIYPEIMLEVCNGCMREGTFPETWKTAKMCLIEKPKKNKNDSNTYRPICLISTLGKILEAMIKQRLESEIENKKLLNENQFGFRKKRSTLDALSAVLAIVDENNRVSYGHRGLVAMVTIDIQNAFNSAPWRQINATLKEKEISVHIRKIVQSYLYDRYITVEKNRIQVTSGVPQGSVLGPTLWNLFYNRVLEHPLPNTTLIAYADDLAIIVSAKTKDKLREIAQTAVSRMARELEGMQLKIAPQKTEIVLLSGRRKVIEMDLTVGNTLITSKKSIKYMGINLDKDTRMREHVNIIYNKVTDLVNVLARIQPNIGGPQFQRRKCLANAALSVILYASPIWERVLKFNTYHNKLEQLNRRIALRVVSGYRTAPTAAILAIAKIPPIALQIKERKRVYERNGLNRKILREQTLDSWNEEWNNYNGWAKTFIKDVKLWTKKEWTNTNYFLTQALTGHGVFGTYLERIGKQQDAECWYCACREDSPEHTIFICPEWDGLRLETENKIKGKITKENISELLTNNRKYGTL</sequence>
<proteinExistence type="predicted"/>
<evidence type="ECO:0000313" key="3">
    <source>
        <dbReference type="Proteomes" id="UP001566132"/>
    </source>
</evidence>
<dbReference type="InterPro" id="IPR043502">
    <property type="entry name" value="DNA/RNA_pol_sf"/>
</dbReference>